<evidence type="ECO:0000313" key="1">
    <source>
        <dbReference type="EMBL" id="GJT42223.1"/>
    </source>
</evidence>
<name>A0ABQ5DVG9_9ASTR</name>
<sequence length="190" mass="21424">MKATIRQDKCLVAIGERPTDVTNDVFDDVPAAILEEENRRNNREDKHASSRLGGFGGDKRDVNRIWLYCIDYELKVIKIGSIMVKMHDGTFRTIRDVRHEGDPSTLQESLNNPYASFWKEAMQEEIIGEINSEDGSGAVIRARLVVKGYAREKESTSMKISPYGLNDNNSSGSGKVCYIRFTSRAARCEN</sequence>
<gene>
    <name evidence="1" type="ORF">Tco_0950938</name>
</gene>
<protein>
    <submittedName>
        <fullName evidence="1">Uncharacterized protein</fullName>
    </submittedName>
</protein>
<reference evidence="1" key="2">
    <citation type="submission" date="2022-01" db="EMBL/GenBank/DDBJ databases">
        <authorList>
            <person name="Yamashiro T."/>
            <person name="Shiraishi A."/>
            <person name="Satake H."/>
            <person name="Nakayama K."/>
        </authorList>
    </citation>
    <scope>NUCLEOTIDE SEQUENCE</scope>
</reference>
<organism evidence="1 2">
    <name type="scientific">Tanacetum coccineum</name>
    <dbReference type="NCBI Taxonomy" id="301880"/>
    <lineage>
        <taxon>Eukaryota</taxon>
        <taxon>Viridiplantae</taxon>
        <taxon>Streptophyta</taxon>
        <taxon>Embryophyta</taxon>
        <taxon>Tracheophyta</taxon>
        <taxon>Spermatophyta</taxon>
        <taxon>Magnoliopsida</taxon>
        <taxon>eudicotyledons</taxon>
        <taxon>Gunneridae</taxon>
        <taxon>Pentapetalae</taxon>
        <taxon>asterids</taxon>
        <taxon>campanulids</taxon>
        <taxon>Asterales</taxon>
        <taxon>Asteraceae</taxon>
        <taxon>Asteroideae</taxon>
        <taxon>Anthemideae</taxon>
        <taxon>Anthemidinae</taxon>
        <taxon>Tanacetum</taxon>
    </lineage>
</organism>
<keyword evidence="2" id="KW-1185">Reference proteome</keyword>
<dbReference type="Proteomes" id="UP001151760">
    <property type="component" value="Unassembled WGS sequence"/>
</dbReference>
<evidence type="ECO:0000313" key="2">
    <source>
        <dbReference type="Proteomes" id="UP001151760"/>
    </source>
</evidence>
<comment type="caution">
    <text evidence="1">The sequence shown here is derived from an EMBL/GenBank/DDBJ whole genome shotgun (WGS) entry which is preliminary data.</text>
</comment>
<reference evidence="1" key="1">
    <citation type="journal article" date="2022" name="Int. J. Mol. Sci.">
        <title>Draft Genome of Tanacetum Coccineum: Genomic Comparison of Closely Related Tanacetum-Family Plants.</title>
        <authorList>
            <person name="Yamashiro T."/>
            <person name="Shiraishi A."/>
            <person name="Nakayama K."/>
            <person name="Satake H."/>
        </authorList>
    </citation>
    <scope>NUCLEOTIDE SEQUENCE</scope>
</reference>
<dbReference type="EMBL" id="BQNB010015627">
    <property type="protein sequence ID" value="GJT42223.1"/>
    <property type="molecule type" value="Genomic_DNA"/>
</dbReference>
<proteinExistence type="predicted"/>
<accession>A0ABQ5DVG9</accession>